<evidence type="ECO:0000256" key="5">
    <source>
        <dbReference type="PROSITE-ProRule" id="PRU00500"/>
    </source>
</evidence>
<dbReference type="PANTHER" id="PTHR12352:SF3">
    <property type="entry name" value="NIDOGEN-2"/>
    <property type="match status" value="1"/>
</dbReference>
<dbReference type="SUPFAM" id="SSF57610">
    <property type="entry name" value="Thyroglobulin type-1 domain"/>
    <property type="match status" value="2"/>
</dbReference>
<feature type="domain" description="Thyroglobulin type-1" evidence="6">
    <location>
        <begin position="66"/>
        <end position="117"/>
    </location>
</feature>
<evidence type="ECO:0000256" key="4">
    <source>
        <dbReference type="ARBA" id="ARBA00023157"/>
    </source>
</evidence>
<accession>A0A8X6FNH9</accession>
<dbReference type="GO" id="GO:0007160">
    <property type="term" value="P:cell-matrix adhesion"/>
    <property type="evidence" value="ECO:0007669"/>
    <property type="project" value="TreeGrafter"/>
</dbReference>
<dbReference type="PROSITE" id="PS00484">
    <property type="entry name" value="THYROGLOBULIN_1_1"/>
    <property type="match status" value="1"/>
</dbReference>
<reference evidence="7" key="1">
    <citation type="submission" date="2020-07" db="EMBL/GenBank/DDBJ databases">
        <title>Multicomponent nature underlies the extraordinary mechanical properties of spider dragline silk.</title>
        <authorList>
            <person name="Kono N."/>
            <person name="Nakamura H."/>
            <person name="Mori M."/>
            <person name="Yoshida Y."/>
            <person name="Ohtoshi R."/>
            <person name="Malay A.D."/>
            <person name="Moran D.A.P."/>
            <person name="Tomita M."/>
            <person name="Numata K."/>
            <person name="Arakawa K."/>
        </authorList>
    </citation>
    <scope>NUCLEOTIDE SEQUENCE</scope>
</reference>
<sequence length="190" mass="20861">MHLPPVSLQVRSAVKLCPCLMDCSCFLREFLPPAAELIFGFFCESTMKSFCILAVVACCLVGAFASSGCEEHRERELKSNTKVKLVPKCASNGDYEALQCFEGSPFCMCWRPDGSHITDPSKHIKTCVCHAHRDKELSKTKTGMVGNFIPTCNEDGTYARKQCHGSTGYCWCADEKGNKISDPVRGGANC</sequence>
<organism evidence="7 8">
    <name type="scientific">Trichonephila clavata</name>
    <name type="common">Joro spider</name>
    <name type="synonym">Nephila clavata</name>
    <dbReference type="NCBI Taxonomy" id="2740835"/>
    <lineage>
        <taxon>Eukaryota</taxon>
        <taxon>Metazoa</taxon>
        <taxon>Ecdysozoa</taxon>
        <taxon>Arthropoda</taxon>
        <taxon>Chelicerata</taxon>
        <taxon>Arachnida</taxon>
        <taxon>Araneae</taxon>
        <taxon>Araneomorphae</taxon>
        <taxon>Entelegynae</taxon>
        <taxon>Araneoidea</taxon>
        <taxon>Nephilidae</taxon>
        <taxon>Trichonephila</taxon>
    </lineage>
</organism>
<keyword evidence="8" id="KW-1185">Reference proteome</keyword>
<evidence type="ECO:0000313" key="7">
    <source>
        <dbReference type="EMBL" id="GFQ85555.1"/>
    </source>
</evidence>
<dbReference type="InterPro" id="IPR036857">
    <property type="entry name" value="Thyroglobulin_1_sf"/>
</dbReference>
<dbReference type="EMBL" id="BMAO01013007">
    <property type="protein sequence ID" value="GFQ85555.1"/>
    <property type="molecule type" value="Genomic_DNA"/>
</dbReference>
<comment type="caution">
    <text evidence="5">Lacks conserved residue(s) required for the propagation of feature annotation.</text>
</comment>
<gene>
    <name evidence="7" type="ORF">TNCT_150461</name>
</gene>
<evidence type="ECO:0000256" key="1">
    <source>
        <dbReference type="ARBA" id="ARBA00004613"/>
    </source>
</evidence>
<evidence type="ECO:0000313" key="8">
    <source>
        <dbReference type="Proteomes" id="UP000887116"/>
    </source>
</evidence>
<feature type="domain" description="Thyroglobulin type-1" evidence="6">
    <location>
        <begin position="126"/>
        <end position="190"/>
    </location>
</feature>
<dbReference type="CDD" id="cd00191">
    <property type="entry name" value="TY"/>
    <property type="match status" value="1"/>
</dbReference>
<dbReference type="AlphaFoldDB" id="A0A8X6FNH9"/>
<dbReference type="Gene3D" id="4.10.800.10">
    <property type="entry name" value="Thyroglobulin type-1"/>
    <property type="match status" value="2"/>
</dbReference>
<dbReference type="InterPro" id="IPR000716">
    <property type="entry name" value="Thyroglobulin_1"/>
</dbReference>
<proteinExistence type="predicted"/>
<keyword evidence="3" id="KW-0677">Repeat</keyword>
<evidence type="ECO:0000259" key="6">
    <source>
        <dbReference type="PROSITE" id="PS51162"/>
    </source>
</evidence>
<dbReference type="GO" id="GO:0005604">
    <property type="term" value="C:basement membrane"/>
    <property type="evidence" value="ECO:0007669"/>
    <property type="project" value="TreeGrafter"/>
</dbReference>
<keyword evidence="4 5" id="KW-1015">Disulfide bond</keyword>
<comment type="subcellular location">
    <subcellularLocation>
        <location evidence="1">Secreted</location>
    </subcellularLocation>
</comment>
<dbReference type="PROSITE" id="PS51162">
    <property type="entry name" value="THYROGLOBULIN_1_2"/>
    <property type="match status" value="2"/>
</dbReference>
<name>A0A8X6FNH9_TRICU</name>
<dbReference type="GO" id="GO:0005615">
    <property type="term" value="C:extracellular space"/>
    <property type="evidence" value="ECO:0007669"/>
    <property type="project" value="TreeGrafter"/>
</dbReference>
<dbReference type="SMART" id="SM00211">
    <property type="entry name" value="TY"/>
    <property type="match status" value="2"/>
</dbReference>
<dbReference type="Pfam" id="PF00086">
    <property type="entry name" value="Thyroglobulin_1"/>
    <property type="match status" value="2"/>
</dbReference>
<dbReference type="Proteomes" id="UP000887116">
    <property type="component" value="Unassembled WGS sequence"/>
</dbReference>
<protein>
    <submittedName>
        <fullName evidence="7">U24-ctenitoxin-Pn1a</fullName>
    </submittedName>
</protein>
<feature type="disulfide bond" evidence="5">
    <location>
        <begin position="163"/>
        <end position="170"/>
    </location>
</feature>
<evidence type="ECO:0000256" key="2">
    <source>
        <dbReference type="ARBA" id="ARBA00022525"/>
    </source>
</evidence>
<comment type="caution">
    <text evidence="7">The sequence shown here is derived from an EMBL/GenBank/DDBJ whole genome shotgun (WGS) entry which is preliminary data.</text>
</comment>
<dbReference type="InterPro" id="IPR051950">
    <property type="entry name" value="Dev_reg/Prot_inhib"/>
</dbReference>
<evidence type="ECO:0000256" key="3">
    <source>
        <dbReference type="ARBA" id="ARBA00022737"/>
    </source>
</evidence>
<dbReference type="PANTHER" id="PTHR12352">
    <property type="entry name" value="SECRETED MODULAR CALCIUM-BINDING PROTEIN"/>
    <property type="match status" value="1"/>
</dbReference>
<feature type="disulfide bond" evidence="5">
    <location>
        <begin position="100"/>
        <end position="107"/>
    </location>
</feature>
<keyword evidence="2" id="KW-0964">Secreted</keyword>
<dbReference type="OrthoDB" id="6409105at2759"/>